<sequence>MIMKCLLLTALFTLNCCLLSGQQLSNKQSKNINTMENSKEDSLAISKTLDIYFKAIHEGDVALLSSTFNAGTLLFGDVKGQPYAKTLVDYLDGVKNRQSPKDSGKPFKGEIISINVINSIAIAKVRVKMYDFDYHEFLSFHKIDNRWLIVNKMISDVTE</sequence>
<comment type="caution">
    <text evidence="2">The sequence shown here is derived from an EMBL/GenBank/DDBJ whole genome shotgun (WGS) entry which is preliminary data.</text>
</comment>
<dbReference type="EMBL" id="BAAAZC010000006">
    <property type="protein sequence ID" value="GAA3962181.1"/>
    <property type="molecule type" value="Genomic_DNA"/>
</dbReference>
<organism evidence="2 3">
    <name type="scientific">Mucilaginibacter dorajii</name>
    <dbReference type="NCBI Taxonomy" id="692994"/>
    <lineage>
        <taxon>Bacteria</taxon>
        <taxon>Pseudomonadati</taxon>
        <taxon>Bacteroidota</taxon>
        <taxon>Sphingobacteriia</taxon>
        <taxon>Sphingobacteriales</taxon>
        <taxon>Sphingobacteriaceae</taxon>
        <taxon>Mucilaginibacter</taxon>
    </lineage>
</organism>
<keyword evidence="1" id="KW-0732">Signal</keyword>
<protein>
    <recommendedName>
        <fullName evidence="4">Nuclear transport factor 2 family protein</fullName>
    </recommendedName>
</protein>
<dbReference type="Pfam" id="PF12893">
    <property type="entry name" value="Lumazine_bd_2"/>
    <property type="match status" value="1"/>
</dbReference>
<dbReference type="Gene3D" id="3.10.450.50">
    <property type="match status" value="1"/>
</dbReference>
<gene>
    <name evidence="2" type="ORF">GCM10022210_07610</name>
</gene>
<reference evidence="3" key="1">
    <citation type="journal article" date="2019" name="Int. J. Syst. Evol. Microbiol.">
        <title>The Global Catalogue of Microorganisms (GCM) 10K type strain sequencing project: providing services to taxonomists for standard genome sequencing and annotation.</title>
        <authorList>
            <consortium name="The Broad Institute Genomics Platform"/>
            <consortium name="The Broad Institute Genome Sequencing Center for Infectious Disease"/>
            <person name="Wu L."/>
            <person name="Ma J."/>
        </authorList>
    </citation>
    <scope>NUCLEOTIDE SEQUENCE [LARGE SCALE GENOMIC DNA]</scope>
    <source>
        <strain evidence="3">JCM 16601</strain>
    </source>
</reference>
<accession>A0ABP7PA20</accession>
<dbReference type="InterPro" id="IPR032710">
    <property type="entry name" value="NTF2-like_dom_sf"/>
</dbReference>
<feature type="signal peptide" evidence="1">
    <location>
        <begin position="1"/>
        <end position="21"/>
    </location>
</feature>
<proteinExistence type="predicted"/>
<keyword evidence="3" id="KW-1185">Reference proteome</keyword>
<dbReference type="InterPro" id="IPR039437">
    <property type="entry name" value="FrzH/put_lumazine-bd"/>
</dbReference>
<evidence type="ECO:0000313" key="3">
    <source>
        <dbReference type="Proteomes" id="UP001500742"/>
    </source>
</evidence>
<evidence type="ECO:0000256" key="1">
    <source>
        <dbReference type="SAM" id="SignalP"/>
    </source>
</evidence>
<evidence type="ECO:0000313" key="2">
    <source>
        <dbReference type="EMBL" id="GAA3962181.1"/>
    </source>
</evidence>
<name>A0ABP7PA20_9SPHI</name>
<evidence type="ECO:0008006" key="4">
    <source>
        <dbReference type="Google" id="ProtNLM"/>
    </source>
</evidence>
<feature type="chain" id="PRO_5046534533" description="Nuclear transport factor 2 family protein" evidence="1">
    <location>
        <begin position="22"/>
        <end position="159"/>
    </location>
</feature>
<dbReference type="SUPFAM" id="SSF54427">
    <property type="entry name" value="NTF2-like"/>
    <property type="match status" value="1"/>
</dbReference>
<dbReference type="Proteomes" id="UP001500742">
    <property type="component" value="Unassembled WGS sequence"/>
</dbReference>